<proteinExistence type="predicted"/>
<dbReference type="OMA" id="AECACAV"/>
<accession>A0A1C7M4G2</accession>
<name>A0A1C7M4G2_GRIFR</name>
<dbReference type="InterPro" id="IPR046700">
    <property type="entry name" value="DUF6570"/>
</dbReference>
<dbReference type="Proteomes" id="UP000092993">
    <property type="component" value="Unassembled WGS sequence"/>
</dbReference>
<organism evidence="2 3">
    <name type="scientific">Grifola frondosa</name>
    <name type="common">Maitake</name>
    <name type="synonym">Polyporus frondosus</name>
    <dbReference type="NCBI Taxonomy" id="5627"/>
    <lineage>
        <taxon>Eukaryota</taxon>
        <taxon>Fungi</taxon>
        <taxon>Dikarya</taxon>
        <taxon>Basidiomycota</taxon>
        <taxon>Agaricomycotina</taxon>
        <taxon>Agaricomycetes</taxon>
        <taxon>Polyporales</taxon>
        <taxon>Grifolaceae</taxon>
        <taxon>Grifola</taxon>
    </lineage>
</organism>
<protein>
    <recommendedName>
        <fullName evidence="1">DUF6570 domain-containing protein</fullName>
    </recommendedName>
</protein>
<dbReference type="OrthoDB" id="3221862at2759"/>
<sequence length="353" mass="38314">MDHVAAPTVIGGDGSGINDFPPCATLFVESWCTATTATKVAECACAVCGCLVVVDHIGTFPETDFDLSVLCRMDVTKTDVSEGEPPSGLPVLYGPARRVQGGVAMIDVCTTCAAALCHQRLPKEALANGLWIGDVPHELAQLNFMEQLLVTRVWHNYFVTQVTKGQRKLCANAVVFSQPTAKVVSVLPPCRAEMDECMAVIFLGCSLPTTADFKCTPFLVRQHVVYDALRWLQRNHSDYHDIFISLANLEGYSSDMPPVALVCKRTDGTAPAEALAVNELDEERGVELGPCAFTVHGLTGAEFTNMTYEEKKVAALQHLERGGTAMGIGHSSEPESIFHNPKLYTRWVGLKIL</sequence>
<evidence type="ECO:0000313" key="3">
    <source>
        <dbReference type="Proteomes" id="UP000092993"/>
    </source>
</evidence>
<reference evidence="2 3" key="1">
    <citation type="submission" date="2016-03" db="EMBL/GenBank/DDBJ databases">
        <title>Whole genome sequencing of Grifola frondosa 9006-11.</title>
        <authorList>
            <person name="Min B."/>
            <person name="Park H."/>
            <person name="Kim J.-G."/>
            <person name="Cho H."/>
            <person name="Oh Y.-L."/>
            <person name="Kong W.-S."/>
            <person name="Choi I.-G."/>
        </authorList>
    </citation>
    <scope>NUCLEOTIDE SEQUENCE [LARGE SCALE GENOMIC DNA]</scope>
    <source>
        <strain evidence="2 3">9006-11</strain>
    </source>
</reference>
<gene>
    <name evidence="2" type="ORF">A0H81_08558</name>
</gene>
<comment type="caution">
    <text evidence="2">The sequence shown here is derived from an EMBL/GenBank/DDBJ whole genome shotgun (WGS) entry which is preliminary data.</text>
</comment>
<feature type="domain" description="DUF6570" evidence="1">
    <location>
        <begin position="119"/>
        <end position="250"/>
    </location>
</feature>
<dbReference type="Pfam" id="PF20209">
    <property type="entry name" value="DUF6570"/>
    <property type="match status" value="1"/>
</dbReference>
<evidence type="ECO:0000259" key="1">
    <source>
        <dbReference type="Pfam" id="PF20209"/>
    </source>
</evidence>
<evidence type="ECO:0000313" key="2">
    <source>
        <dbReference type="EMBL" id="OBZ71286.1"/>
    </source>
</evidence>
<dbReference type="AlphaFoldDB" id="A0A1C7M4G2"/>
<dbReference type="EMBL" id="LUGG01000011">
    <property type="protein sequence ID" value="OBZ71286.1"/>
    <property type="molecule type" value="Genomic_DNA"/>
</dbReference>
<keyword evidence="3" id="KW-1185">Reference proteome</keyword>